<dbReference type="NCBIfam" id="TIGR00121">
    <property type="entry name" value="birA_ligase"/>
    <property type="match status" value="1"/>
</dbReference>
<dbReference type="InterPro" id="IPR036390">
    <property type="entry name" value="WH_DNA-bd_sf"/>
</dbReference>
<dbReference type="STRING" id="1498499.EP47_03090"/>
<feature type="binding site" evidence="6">
    <location>
        <position position="118"/>
    </location>
    <ligand>
        <name>biotin</name>
        <dbReference type="ChEBI" id="CHEBI:57586"/>
    </ligand>
</feature>
<accession>A0A0A2SS83</accession>
<keyword evidence="6" id="KW-0805">Transcription regulation</keyword>
<comment type="function">
    <text evidence="6">Acts both as a biotin--[acetyl-CoA-carboxylase] ligase and a biotin-operon repressor. In the presence of ATP, BirA activates biotin to form the BirA-biotinyl-5'-adenylate (BirA-bio-5'-AMP or holoBirA) complex. HoloBirA can either transfer the biotinyl moiety to the biotin carboxyl carrier protein (BCCP) subunit of acetyl-CoA carboxylase, or bind to the biotin operator site and inhibit transcription of the operon.</text>
</comment>
<evidence type="ECO:0000313" key="9">
    <source>
        <dbReference type="Proteomes" id="UP000054422"/>
    </source>
</evidence>
<reference evidence="8 9" key="1">
    <citation type="submission" date="2014-05" db="EMBL/GenBank/DDBJ databases">
        <authorList>
            <person name="Rizzardi K."/>
            <person name="Winiecka-Krusnell J."/>
            <person name="Ramliden M."/>
            <person name="Alm E."/>
            <person name="Andersson S."/>
            <person name="Byfors S."/>
        </authorList>
    </citation>
    <scope>NUCLEOTIDE SEQUENCE [LARGE SCALE GENOMIC DNA]</scope>
    <source>
        <strain evidence="8 9">LEGN</strain>
    </source>
</reference>
<keyword evidence="4 6" id="KW-0092">Biotin</keyword>
<dbReference type="Proteomes" id="UP000054422">
    <property type="component" value="Unassembled WGS sequence"/>
</dbReference>
<dbReference type="Gene3D" id="3.30.930.10">
    <property type="entry name" value="Bira Bifunctional Protein, Domain 2"/>
    <property type="match status" value="1"/>
</dbReference>
<evidence type="ECO:0000256" key="2">
    <source>
        <dbReference type="ARBA" id="ARBA00022741"/>
    </source>
</evidence>
<dbReference type="InterPro" id="IPR013196">
    <property type="entry name" value="HTH_11"/>
</dbReference>
<dbReference type="Gene3D" id="2.30.30.100">
    <property type="match status" value="1"/>
</dbReference>
<dbReference type="CDD" id="cd16442">
    <property type="entry name" value="BPL"/>
    <property type="match status" value="1"/>
</dbReference>
<dbReference type="InterPro" id="IPR008988">
    <property type="entry name" value="Transcriptional_repressor_C"/>
</dbReference>
<name>A0A0A2SS83_9GAMM</name>
<evidence type="ECO:0000256" key="5">
    <source>
        <dbReference type="ARBA" id="ARBA00047846"/>
    </source>
</evidence>
<dbReference type="GO" id="GO:0004077">
    <property type="term" value="F:biotin--[biotin carboxyl-carrier protein] ligase activity"/>
    <property type="evidence" value="ECO:0007669"/>
    <property type="project" value="UniProtKB-UniRule"/>
</dbReference>
<dbReference type="GO" id="GO:0005524">
    <property type="term" value="F:ATP binding"/>
    <property type="evidence" value="ECO:0007669"/>
    <property type="project" value="UniProtKB-UniRule"/>
</dbReference>
<gene>
    <name evidence="6" type="primary">birA</name>
    <name evidence="8" type="ORF">EP47_03090</name>
</gene>
<dbReference type="PANTHER" id="PTHR12835">
    <property type="entry name" value="BIOTIN PROTEIN LIGASE"/>
    <property type="match status" value="1"/>
</dbReference>
<keyword evidence="6" id="KW-0678">Repressor</keyword>
<keyword evidence="9" id="KW-1185">Reference proteome</keyword>
<dbReference type="SUPFAM" id="SSF46785">
    <property type="entry name" value="Winged helix' DNA-binding domain"/>
    <property type="match status" value="1"/>
</dbReference>
<evidence type="ECO:0000256" key="4">
    <source>
        <dbReference type="ARBA" id="ARBA00023267"/>
    </source>
</evidence>
<dbReference type="EMBL" id="JNCF01000012">
    <property type="protein sequence ID" value="KGP63622.1"/>
    <property type="molecule type" value="Genomic_DNA"/>
</dbReference>
<feature type="domain" description="BPL/LPL catalytic" evidence="7">
    <location>
        <begin position="73"/>
        <end position="262"/>
    </location>
</feature>
<dbReference type="RefSeq" id="WP_035888188.1">
    <property type="nucleotide sequence ID" value="NZ_JNCF01000012.1"/>
</dbReference>
<dbReference type="Pfam" id="PF02237">
    <property type="entry name" value="BPL_C"/>
    <property type="match status" value="1"/>
</dbReference>
<dbReference type="EC" id="6.3.4.15" evidence="6"/>
<feature type="binding site" evidence="6">
    <location>
        <position position="190"/>
    </location>
    <ligand>
        <name>biotin</name>
        <dbReference type="ChEBI" id="CHEBI:57586"/>
    </ligand>
</feature>
<evidence type="ECO:0000256" key="1">
    <source>
        <dbReference type="ARBA" id="ARBA00022598"/>
    </source>
</evidence>
<dbReference type="SUPFAM" id="SSF55681">
    <property type="entry name" value="Class II aaRS and biotin synthetases"/>
    <property type="match status" value="1"/>
</dbReference>
<dbReference type="InterPro" id="IPR045864">
    <property type="entry name" value="aa-tRNA-synth_II/BPL/LPL"/>
</dbReference>
<feature type="DNA-binding region" description="H-T-H motif" evidence="6">
    <location>
        <begin position="23"/>
        <end position="42"/>
    </location>
</feature>
<comment type="similarity">
    <text evidence="6">Belongs to the biotin--protein ligase family.</text>
</comment>
<evidence type="ECO:0000313" key="8">
    <source>
        <dbReference type="EMBL" id="KGP63622.1"/>
    </source>
</evidence>
<dbReference type="InterPro" id="IPR003142">
    <property type="entry name" value="BPL_C"/>
</dbReference>
<dbReference type="OrthoDB" id="9807064at2"/>
<dbReference type="Gene3D" id="1.10.10.10">
    <property type="entry name" value="Winged helix-like DNA-binding domain superfamily/Winged helix DNA-binding domain"/>
    <property type="match status" value="1"/>
</dbReference>
<evidence type="ECO:0000259" key="7">
    <source>
        <dbReference type="PROSITE" id="PS51733"/>
    </source>
</evidence>
<comment type="catalytic activity">
    <reaction evidence="5 6">
        <text>biotin + L-lysyl-[protein] + ATP = N(6)-biotinyl-L-lysyl-[protein] + AMP + diphosphate + H(+)</text>
        <dbReference type="Rhea" id="RHEA:11756"/>
        <dbReference type="Rhea" id="RHEA-COMP:9752"/>
        <dbReference type="Rhea" id="RHEA-COMP:10505"/>
        <dbReference type="ChEBI" id="CHEBI:15378"/>
        <dbReference type="ChEBI" id="CHEBI:29969"/>
        <dbReference type="ChEBI" id="CHEBI:30616"/>
        <dbReference type="ChEBI" id="CHEBI:33019"/>
        <dbReference type="ChEBI" id="CHEBI:57586"/>
        <dbReference type="ChEBI" id="CHEBI:83144"/>
        <dbReference type="ChEBI" id="CHEBI:456215"/>
        <dbReference type="EC" id="6.3.4.15"/>
    </reaction>
</comment>
<comment type="caution">
    <text evidence="8">The sequence shown here is derived from an EMBL/GenBank/DDBJ whole genome shotgun (WGS) entry which is preliminary data.</text>
</comment>
<dbReference type="InterPro" id="IPR030855">
    <property type="entry name" value="Bifunct_BirA"/>
</dbReference>
<keyword evidence="1 6" id="KW-0436">Ligase</keyword>
<dbReference type="GO" id="GO:0005737">
    <property type="term" value="C:cytoplasm"/>
    <property type="evidence" value="ECO:0007669"/>
    <property type="project" value="TreeGrafter"/>
</dbReference>
<dbReference type="InterPro" id="IPR004408">
    <property type="entry name" value="Biotin_CoA_COase_ligase"/>
</dbReference>
<dbReference type="HAMAP" id="MF_00978">
    <property type="entry name" value="Bifunct_BirA"/>
    <property type="match status" value="1"/>
</dbReference>
<keyword evidence="2 6" id="KW-0547">Nucleotide-binding</keyword>
<dbReference type="Pfam" id="PF03099">
    <property type="entry name" value="BPL_LplA_LipB"/>
    <property type="match status" value="1"/>
</dbReference>
<feature type="binding site" evidence="6">
    <location>
        <begin position="96"/>
        <end position="98"/>
    </location>
    <ligand>
        <name>biotin</name>
        <dbReference type="ChEBI" id="CHEBI:57586"/>
    </ligand>
</feature>
<dbReference type="InterPro" id="IPR004143">
    <property type="entry name" value="BPL_LPL_catalytic"/>
</dbReference>
<dbReference type="GO" id="GO:0006355">
    <property type="term" value="P:regulation of DNA-templated transcription"/>
    <property type="evidence" value="ECO:0007669"/>
    <property type="project" value="UniProtKB-UniRule"/>
</dbReference>
<dbReference type="SUPFAM" id="SSF50037">
    <property type="entry name" value="C-terminal domain of transcriptional repressors"/>
    <property type="match status" value="1"/>
</dbReference>
<evidence type="ECO:0000256" key="6">
    <source>
        <dbReference type="HAMAP-Rule" id="MF_00978"/>
    </source>
</evidence>
<dbReference type="PANTHER" id="PTHR12835:SF5">
    <property type="entry name" value="BIOTIN--PROTEIN LIGASE"/>
    <property type="match status" value="1"/>
</dbReference>
<comment type="caution">
    <text evidence="6">Lacks conserved residue(s) required for the propagation of feature annotation.</text>
</comment>
<proteinExistence type="inferred from homology"/>
<evidence type="ECO:0000256" key="3">
    <source>
        <dbReference type="ARBA" id="ARBA00022840"/>
    </source>
</evidence>
<organism evidence="8 9">
    <name type="scientific">Legionella norrlandica</name>
    <dbReference type="NCBI Taxonomy" id="1498499"/>
    <lineage>
        <taxon>Bacteria</taxon>
        <taxon>Pseudomonadati</taxon>
        <taxon>Pseudomonadota</taxon>
        <taxon>Gammaproteobacteria</taxon>
        <taxon>Legionellales</taxon>
        <taxon>Legionellaceae</taxon>
        <taxon>Legionella</taxon>
    </lineage>
</organism>
<keyword evidence="6" id="KW-0238">DNA-binding</keyword>
<protein>
    <recommendedName>
        <fullName evidence="6">Bifunctional ligase/repressor BirA</fullName>
    </recommendedName>
    <alternativeName>
        <fullName evidence="6">Biotin operon repressor</fullName>
    </alternativeName>
    <alternativeName>
        <fullName evidence="6">Biotin--[acetyl-CoA-carboxylase] ligase</fullName>
        <ecNumber evidence="6">6.3.4.15</ecNumber>
    </alternativeName>
    <alternativeName>
        <fullName evidence="6">Biotin--protein ligase</fullName>
    </alternativeName>
    <alternativeName>
        <fullName evidence="6">Biotin-[acetyl-CoA carboxylase] synthetase</fullName>
    </alternativeName>
</protein>
<dbReference type="Pfam" id="PF08279">
    <property type="entry name" value="HTH_11"/>
    <property type="match status" value="1"/>
</dbReference>
<dbReference type="InterPro" id="IPR036388">
    <property type="entry name" value="WH-like_DNA-bd_sf"/>
</dbReference>
<dbReference type="GO" id="GO:0003677">
    <property type="term" value="F:DNA binding"/>
    <property type="evidence" value="ECO:0007669"/>
    <property type="project" value="UniProtKB-UniRule"/>
</dbReference>
<keyword evidence="6" id="KW-0804">Transcription</keyword>
<dbReference type="PROSITE" id="PS51733">
    <property type="entry name" value="BPL_LPL_CATALYTIC"/>
    <property type="match status" value="1"/>
</dbReference>
<dbReference type="AlphaFoldDB" id="A0A0A2SS83"/>
<sequence length="330" mass="37148">MFQLNDSQKTLMRLLSDGACHSGSELGKTLHISRTAVWKQINQLNELGIPINRIPQQGYQLSNPLILLDSSDLTNQIKANGFQHPFQLHLFTSIDSTNRYLKDLPPSPYVEICCAEIQMQGKGRFGRQWYSPFGENIYCSTRWSFNCDLSRLSGLSLISSLAIVAFLKTLNHTKDIKVKWPNDIIWEHKKLCGSLIEIVAESNGSSQVIIGIGLNVNSDTENNPLPDKPWCSLYEIFHKQFNRNHLIANLITHLETYLNKFTSTDFNFFMNEWNATDYLAGQYITVNQSSGSISGIACGVDHSGQLILKDENGVQHFLSSGDTSLQSQTK</sequence>
<keyword evidence="3 6" id="KW-0067">ATP-binding</keyword>